<dbReference type="Gene3D" id="3.10.620.30">
    <property type="match status" value="1"/>
</dbReference>
<reference evidence="3 4" key="1">
    <citation type="submission" date="2019-11" db="EMBL/GenBank/DDBJ databases">
        <title>Description of Pedobacter sp. LMG 31462T.</title>
        <authorList>
            <person name="Carlier A."/>
            <person name="Qi S."/>
            <person name="Vandamme P."/>
        </authorList>
    </citation>
    <scope>NUCLEOTIDE SEQUENCE [LARGE SCALE GENOMIC DNA]</scope>
    <source>
        <strain evidence="3 4">LMG 31462</strain>
    </source>
</reference>
<dbReference type="Pfam" id="PF01841">
    <property type="entry name" value="Transglut_core"/>
    <property type="match status" value="1"/>
</dbReference>
<evidence type="ECO:0000313" key="4">
    <source>
        <dbReference type="Proteomes" id="UP000636110"/>
    </source>
</evidence>
<sequence length="386" mass="44278">MKIKLSTILLLPFVVNIALAQKKVPIIKASSLQVDIKDDNNPVRKNAWTVTPNEKLDVYNTDAKKVTFYTDLESISFKVDPKVGEYNFIILVNGKDTARTQVKYDAKAPRRTQPAYLDTLRKAEKYSFSDQREIPVFSYQAMDDPNLVRIRKDLNLDSVAGKGNELSKVFNLLHWVHNLVRHDGSSNNPTLKNAIELIKVCKQENRGVNCRMLATILNECYLSMGITSRYITCMPKETKFDDCHVINMVYIKDLKKWIWIDPTFDAYVMDEKGGLLGIQEVRERLIKGMPLVLNADANWNRSSLQTKEAYLQTYMAKNLYRLETPLVSQYDTETLTSGKEITYVELLPLDGLVQAPQKKETIVQEKGVKLINYKTNNPNLFWTVPK</sequence>
<gene>
    <name evidence="3" type="ORF">GM920_03965</name>
</gene>
<protein>
    <submittedName>
        <fullName evidence="3">Transglutaminase domain-containing protein</fullName>
    </submittedName>
</protein>
<evidence type="ECO:0000259" key="2">
    <source>
        <dbReference type="Pfam" id="PF01841"/>
    </source>
</evidence>
<feature type="signal peptide" evidence="1">
    <location>
        <begin position="1"/>
        <end position="20"/>
    </location>
</feature>
<evidence type="ECO:0000313" key="3">
    <source>
        <dbReference type="EMBL" id="MBB2148063.1"/>
    </source>
</evidence>
<dbReference type="Proteomes" id="UP000636110">
    <property type="component" value="Unassembled WGS sequence"/>
</dbReference>
<dbReference type="SUPFAM" id="SSF54001">
    <property type="entry name" value="Cysteine proteinases"/>
    <property type="match status" value="1"/>
</dbReference>
<keyword evidence="1" id="KW-0732">Signal</keyword>
<comment type="caution">
    <text evidence="3">The sequence shown here is derived from an EMBL/GenBank/DDBJ whole genome shotgun (WGS) entry which is preliminary data.</text>
</comment>
<dbReference type="EMBL" id="WNXC01000001">
    <property type="protein sequence ID" value="MBB2148063.1"/>
    <property type="molecule type" value="Genomic_DNA"/>
</dbReference>
<keyword evidence="4" id="KW-1185">Reference proteome</keyword>
<accession>A0ABR6EUF1</accession>
<dbReference type="RefSeq" id="WP_182953610.1">
    <property type="nucleotide sequence ID" value="NZ_WNXC01000001.1"/>
</dbReference>
<feature type="domain" description="Transglutaminase-like" evidence="2">
    <location>
        <begin position="157"/>
        <end position="262"/>
    </location>
</feature>
<feature type="chain" id="PRO_5046973166" evidence="1">
    <location>
        <begin position="21"/>
        <end position="386"/>
    </location>
</feature>
<name>A0ABR6EUF1_9SPHI</name>
<dbReference type="InterPro" id="IPR002931">
    <property type="entry name" value="Transglutaminase-like"/>
</dbReference>
<proteinExistence type="predicted"/>
<organism evidence="3 4">
    <name type="scientific">Pedobacter gandavensis</name>
    <dbReference type="NCBI Taxonomy" id="2679963"/>
    <lineage>
        <taxon>Bacteria</taxon>
        <taxon>Pseudomonadati</taxon>
        <taxon>Bacteroidota</taxon>
        <taxon>Sphingobacteriia</taxon>
        <taxon>Sphingobacteriales</taxon>
        <taxon>Sphingobacteriaceae</taxon>
        <taxon>Pedobacter</taxon>
    </lineage>
</organism>
<dbReference type="InterPro" id="IPR038765">
    <property type="entry name" value="Papain-like_cys_pep_sf"/>
</dbReference>
<evidence type="ECO:0000256" key="1">
    <source>
        <dbReference type="SAM" id="SignalP"/>
    </source>
</evidence>